<name>A0A4U1MJW3_9BACL</name>
<protein>
    <submittedName>
        <fullName evidence="6">ATP-grasp domain-containing protein</fullName>
    </submittedName>
</protein>
<evidence type="ECO:0000259" key="5">
    <source>
        <dbReference type="PROSITE" id="PS50975"/>
    </source>
</evidence>
<dbReference type="PROSITE" id="PS50975">
    <property type="entry name" value="ATP_GRASP"/>
    <property type="match status" value="1"/>
</dbReference>
<accession>A0A4U1MJW3</accession>
<dbReference type="EMBL" id="SWFM01000002">
    <property type="protein sequence ID" value="TKD70772.1"/>
    <property type="molecule type" value="Genomic_DNA"/>
</dbReference>
<dbReference type="AlphaFoldDB" id="A0A4U1MJW3"/>
<dbReference type="Gene3D" id="3.30.470.20">
    <property type="entry name" value="ATP-grasp fold, B domain"/>
    <property type="match status" value="1"/>
</dbReference>
<dbReference type="GO" id="GO:0016874">
    <property type="term" value="F:ligase activity"/>
    <property type="evidence" value="ECO:0007669"/>
    <property type="project" value="UniProtKB-KW"/>
</dbReference>
<dbReference type="Pfam" id="PF18603">
    <property type="entry name" value="LAL_C2"/>
    <property type="match status" value="1"/>
</dbReference>
<dbReference type="SMART" id="SM01209">
    <property type="entry name" value="GARS_A"/>
    <property type="match status" value="1"/>
</dbReference>
<keyword evidence="2 4" id="KW-0547">Nucleotide-binding</keyword>
<reference evidence="6 7" key="1">
    <citation type="submission" date="2019-04" db="EMBL/GenBank/DDBJ databases">
        <title>Genome sequence of Bacillus hwajinpoensis strain Y2.</title>
        <authorList>
            <person name="Fair J.L."/>
            <person name="Maclea K.S."/>
        </authorList>
    </citation>
    <scope>NUCLEOTIDE SEQUENCE [LARGE SCALE GENOMIC DNA]</scope>
    <source>
        <strain evidence="6 7">Y2</strain>
    </source>
</reference>
<dbReference type="Gene3D" id="3.40.50.20">
    <property type="match status" value="1"/>
</dbReference>
<evidence type="ECO:0000256" key="4">
    <source>
        <dbReference type="PROSITE-ProRule" id="PRU00409"/>
    </source>
</evidence>
<dbReference type="InterPro" id="IPR040570">
    <property type="entry name" value="LAL_C2"/>
</dbReference>
<dbReference type="Proteomes" id="UP000310541">
    <property type="component" value="Unassembled WGS sequence"/>
</dbReference>
<dbReference type="OrthoDB" id="9803907at2"/>
<keyword evidence="1" id="KW-0436">Ligase</keyword>
<organism evidence="6 7">
    <name type="scientific">Guptibacillus hwajinpoensis</name>
    <dbReference type="NCBI Taxonomy" id="208199"/>
    <lineage>
        <taxon>Bacteria</taxon>
        <taxon>Bacillati</taxon>
        <taxon>Bacillota</taxon>
        <taxon>Bacilli</taxon>
        <taxon>Bacillales</taxon>
        <taxon>Guptibacillaceae</taxon>
        <taxon>Guptibacillus</taxon>
    </lineage>
</organism>
<dbReference type="Pfam" id="PF13535">
    <property type="entry name" value="ATP-grasp_4"/>
    <property type="match status" value="1"/>
</dbReference>
<dbReference type="PANTHER" id="PTHR43585">
    <property type="entry name" value="FUMIPYRROLE BIOSYNTHESIS PROTEIN C"/>
    <property type="match status" value="1"/>
</dbReference>
<dbReference type="PANTHER" id="PTHR43585:SF2">
    <property type="entry name" value="ATP-GRASP ENZYME FSQD"/>
    <property type="match status" value="1"/>
</dbReference>
<dbReference type="GO" id="GO:0046872">
    <property type="term" value="F:metal ion binding"/>
    <property type="evidence" value="ECO:0007669"/>
    <property type="project" value="InterPro"/>
</dbReference>
<dbReference type="InterPro" id="IPR052032">
    <property type="entry name" value="ATP-dep_AA_Ligase"/>
</dbReference>
<feature type="domain" description="ATP-grasp" evidence="5">
    <location>
        <begin position="117"/>
        <end position="317"/>
    </location>
</feature>
<dbReference type="SUPFAM" id="SSF56059">
    <property type="entry name" value="Glutathione synthetase ATP-binding domain-like"/>
    <property type="match status" value="1"/>
</dbReference>
<keyword evidence="3 4" id="KW-0067">ATP-binding</keyword>
<comment type="caution">
    <text evidence="6">The sequence shown here is derived from an EMBL/GenBank/DDBJ whole genome shotgun (WGS) entry which is preliminary data.</text>
</comment>
<evidence type="ECO:0000256" key="1">
    <source>
        <dbReference type="ARBA" id="ARBA00022598"/>
    </source>
</evidence>
<evidence type="ECO:0000256" key="2">
    <source>
        <dbReference type="ARBA" id="ARBA00022741"/>
    </source>
</evidence>
<evidence type="ECO:0000313" key="6">
    <source>
        <dbReference type="EMBL" id="TKD70772.1"/>
    </source>
</evidence>
<sequence length="411" mass="46294">MVKTKVVAFVEPSFYGIDFVERTYRKGCKVIAIGSSIDNPKKYAYENYYHDFLVADIRNAESIYNAIKESSYYGQIDALIPATDYASHLTAEVAERLSLKTISSQAANNARNKDLARDVYEQHKVPSAKYQKVSSLTAAIQAAKTITYPVVLKPTNCASSQGVYFIENDKQLEVAFEKLREFKKTYMDFDVRNEYLIEEYLIGPEFSVEFFLKDSEVVFSSVTEKLTSDLPYFVEISHTVPTSVESDKIDDMIRVCVQALRAIGIDNGPSHVELKLTKDGPKIIEVNGRPGGDKISSELLYTTYGLDIFDETVNFYLNLPITETYMQKKATSIAYLTADREGVISFVGGEEEIANDLNILKYDITVKTGDKVKIPESSDDRLGYVITTGQNSEEAKHNAINLINRIKLQYQ</sequence>
<dbReference type="Gene3D" id="3.30.1490.20">
    <property type="entry name" value="ATP-grasp fold, A domain"/>
    <property type="match status" value="1"/>
</dbReference>
<dbReference type="GO" id="GO:0005524">
    <property type="term" value="F:ATP binding"/>
    <property type="evidence" value="ECO:0007669"/>
    <property type="project" value="UniProtKB-UniRule"/>
</dbReference>
<dbReference type="InterPro" id="IPR013815">
    <property type="entry name" value="ATP_grasp_subdomain_1"/>
</dbReference>
<proteinExistence type="predicted"/>
<gene>
    <name evidence="6" type="ORF">FBF83_09160</name>
</gene>
<evidence type="ECO:0000313" key="7">
    <source>
        <dbReference type="Proteomes" id="UP000310541"/>
    </source>
</evidence>
<dbReference type="InterPro" id="IPR011761">
    <property type="entry name" value="ATP-grasp"/>
</dbReference>
<evidence type="ECO:0000256" key="3">
    <source>
        <dbReference type="ARBA" id="ARBA00022840"/>
    </source>
</evidence>
<dbReference type="RefSeq" id="WP_136946846.1">
    <property type="nucleotide sequence ID" value="NZ_SWFM01000002.1"/>
</dbReference>